<feature type="transmembrane region" description="Helical" evidence="1">
    <location>
        <begin position="138"/>
        <end position="161"/>
    </location>
</feature>
<accession>A0A3S0HDM0</accession>
<proteinExistence type="predicted"/>
<organism evidence="2 3">
    <name type="scientific">Variovorax gossypii</name>
    <dbReference type="NCBI Taxonomy" id="1679495"/>
    <lineage>
        <taxon>Bacteria</taxon>
        <taxon>Pseudomonadati</taxon>
        <taxon>Pseudomonadota</taxon>
        <taxon>Betaproteobacteria</taxon>
        <taxon>Burkholderiales</taxon>
        <taxon>Comamonadaceae</taxon>
        <taxon>Variovorax</taxon>
    </lineage>
</organism>
<comment type="caution">
    <text evidence="2">The sequence shown here is derived from an EMBL/GenBank/DDBJ whole genome shotgun (WGS) entry which is preliminary data.</text>
</comment>
<dbReference type="RefSeq" id="WP_126471927.1">
    <property type="nucleotide sequence ID" value="NZ_RXOE01000004.1"/>
</dbReference>
<name>A0A3S0HDM0_9BURK</name>
<keyword evidence="3" id="KW-1185">Reference proteome</keyword>
<sequence length="166" mass="17044">MSRPNPSAAAPRFFSLAYSAFTLAAAVVAAAASALALVLELPVWAMFVGWVAFYTRGVTARDGVFNLVCVGFGVLIGKAAALAIGALGPVVGAVALPLVVLVVALVVVSLRGVPRFNNLLCYFLGLIAFFAIHQPPSLSLFGTLAGAAALGSVAAWTAHALQRRVH</sequence>
<feature type="transmembrane region" description="Helical" evidence="1">
    <location>
        <begin position="20"/>
        <end position="53"/>
    </location>
</feature>
<dbReference type="EMBL" id="RXOE01000004">
    <property type="protein sequence ID" value="RTQ33479.1"/>
    <property type="molecule type" value="Genomic_DNA"/>
</dbReference>
<feature type="transmembrane region" description="Helical" evidence="1">
    <location>
        <begin position="90"/>
        <end position="109"/>
    </location>
</feature>
<dbReference type="InterPro" id="IPR009476">
    <property type="entry name" value="DUF1097"/>
</dbReference>
<keyword evidence="1" id="KW-1133">Transmembrane helix</keyword>
<protein>
    <submittedName>
        <fullName evidence="2">DUF1097 domain-containing protein</fullName>
    </submittedName>
</protein>
<reference evidence="2 3" key="1">
    <citation type="submission" date="2018-12" db="EMBL/GenBank/DDBJ databases">
        <title>The genome of Variovorax gossypii DSM 100435.</title>
        <authorList>
            <person name="Gao J."/>
            <person name="Sun J."/>
        </authorList>
    </citation>
    <scope>NUCLEOTIDE SEQUENCE [LARGE SCALE GENOMIC DNA]</scope>
    <source>
        <strain evidence="2 3">DSM 100435</strain>
    </source>
</reference>
<dbReference type="OrthoDB" id="8396882at2"/>
<evidence type="ECO:0000313" key="3">
    <source>
        <dbReference type="Proteomes" id="UP000267418"/>
    </source>
</evidence>
<dbReference type="Proteomes" id="UP000267418">
    <property type="component" value="Unassembled WGS sequence"/>
</dbReference>
<dbReference type="Pfam" id="PF06496">
    <property type="entry name" value="DUF1097"/>
    <property type="match status" value="1"/>
</dbReference>
<gene>
    <name evidence="2" type="ORF">EJP69_18400</name>
</gene>
<dbReference type="AlphaFoldDB" id="A0A3S0HDM0"/>
<keyword evidence="1" id="KW-0812">Transmembrane</keyword>
<feature type="transmembrane region" description="Helical" evidence="1">
    <location>
        <begin position="116"/>
        <end position="132"/>
    </location>
</feature>
<evidence type="ECO:0000256" key="1">
    <source>
        <dbReference type="SAM" id="Phobius"/>
    </source>
</evidence>
<evidence type="ECO:0000313" key="2">
    <source>
        <dbReference type="EMBL" id="RTQ33479.1"/>
    </source>
</evidence>
<keyword evidence="1" id="KW-0472">Membrane</keyword>
<feature type="transmembrane region" description="Helical" evidence="1">
    <location>
        <begin position="65"/>
        <end position="84"/>
    </location>
</feature>